<evidence type="ECO:0000256" key="1">
    <source>
        <dbReference type="ARBA" id="ARBA00023015"/>
    </source>
</evidence>
<dbReference type="Gene3D" id="1.10.260.40">
    <property type="entry name" value="lambda repressor-like DNA-binding domains"/>
    <property type="match status" value="1"/>
</dbReference>
<dbReference type="OMA" id="GMLIQIE"/>
<dbReference type="PROSITE" id="PS50943">
    <property type="entry name" value="HTH_CROC1"/>
    <property type="match status" value="1"/>
</dbReference>
<dbReference type="SUPFAM" id="SSF51182">
    <property type="entry name" value="RmlC-like cupins"/>
    <property type="match status" value="1"/>
</dbReference>
<dbReference type="CDD" id="cd00093">
    <property type="entry name" value="HTH_XRE"/>
    <property type="match status" value="1"/>
</dbReference>
<keyword evidence="1" id="KW-0805">Transcription regulation</keyword>
<dbReference type="PANTHER" id="PTHR46797:SF23">
    <property type="entry name" value="HTH-TYPE TRANSCRIPTIONAL REGULATOR SUTR"/>
    <property type="match status" value="1"/>
</dbReference>
<dbReference type="PANTHER" id="PTHR46797">
    <property type="entry name" value="HTH-TYPE TRANSCRIPTIONAL REGULATOR"/>
    <property type="match status" value="1"/>
</dbReference>
<accession>A0A0M0KHP0</accession>
<keyword evidence="3" id="KW-0804">Transcription</keyword>
<evidence type="ECO:0000313" key="5">
    <source>
        <dbReference type="EMBL" id="KOO38319.1"/>
    </source>
</evidence>
<protein>
    <submittedName>
        <fullName evidence="5">DNA-binding protein</fullName>
    </submittedName>
</protein>
<dbReference type="InterPro" id="IPR011051">
    <property type="entry name" value="RmlC_Cupin_sf"/>
</dbReference>
<evidence type="ECO:0000256" key="3">
    <source>
        <dbReference type="ARBA" id="ARBA00023163"/>
    </source>
</evidence>
<dbReference type="EMBL" id="LILD01000001">
    <property type="protein sequence ID" value="KOO38319.1"/>
    <property type="molecule type" value="Genomic_DNA"/>
</dbReference>
<feature type="domain" description="HTH cro/C1-type" evidence="4">
    <location>
        <begin position="14"/>
        <end position="68"/>
    </location>
</feature>
<dbReference type="InterPro" id="IPR050807">
    <property type="entry name" value="TransReg_Diox_bact_type"/>
</dbReference>
<dbReference type="InterPro" id="IPR014710">
    <property type="entry name" value="RmlC-like_jellyroll"/>
</dbReference>
<dbReference type="Pfam" id="PF07883">
    <property type="entry name" value="Cupin_2"/>
    <property type="match status" value="1"/>
</dbReference>
<proteinExistence type="predicted"/>
<dbReference type="InterPro" id="IPR001387">
    <property type="entry name" value="Cro/C1-type_HTH"/>
</dbReference>
<dbReference type="InterPro" id="IPR013096">
    <property type="entry name" value="Cupin_2"/>
</dbReference>
<dbReference type="InterPro" id="IPR010982">
    <property type="entry name" value="Lambda_DNA-bd_dom_sf"/>
</dbReference>
<gene>
    <name evidence="5" type="ORF">AMD02_05170</name>
</gene>
<dbReference type="SUPFAM" id="SSF47413">
    <property type="entry name" value="lambda repressor-like DNA-binding domains"/>
    <property type="match status" value="1"/>
</dbReference>
<dbReference type="GeneID" id="87598435"/>
<comment type="caution">
    <text evidence="5">The sequence shown here is derived from an EMBL/GenBank/DDBJ whole genome shotgun (WGS) entry which is preliminary data.</text>
</comment>
<evidence type="ECO:0000259" key="4">
    <source>
        <dbReference type="PROSITE" id="PS50943"/>
    </source>
</evidence>
<dbReference type="SMART" id="SM00530">
    <property type="entry name" value="HTH_XRE"/>
    <property type="match status" value="1"/>
</dbReference>
<keyword evidence="2 5" id="KW-0238">DNA-binding</keyword>
<dbReference type="GO" id="GO:0003700">
    <property type="term" value="F:DNA-binding transcription factor activity"/>
    <property type="evidence" value="ECO:0007669"/>
    <property type="project" value="TreeGrafter"/>
</dbReference>
<sequence length="189" mass="21185">MNKEMLSKRIGQRLKRIRSDRGMTLDQLAKKTGVSKPMLGQIERGESNPTVSTLWKIATGLHVSFTAFIEDEKPNVTVIKRDQVLPIIDGCDFQVFPLFPRSKDKPFEIFSVKLEAGTDHTSEGHAQGVHEFVIVEKGTLNVKIGDEVYVLERGDGIHFPADQVHHYINGSSSEACVFTNIISYEWTGL</sequence>
<organism evidence="5">
    <name type="scientific">Halalkalibacterium halodurans</name>
    <name type="common">Bacillus halodurans</name>
    <dbReference type="NCBI Taxonomy" id="86665"/>
    <lineage>
        <taxon>Bacteria</taxon>
        <taxon>Bacillati</taxon>
        <taxon>Bacillota</taxon>
        <taxon>Bacilli</taxon>
        <taxon>Bacillales</taxon>
        <taxon>Bacillaceae</taxon>
        <taxon>Halalkalibacterium (ex Joshi et al. 2022)</taxon>
    </lineage>
</organism>
<dbReference type="CDD" id="cd02209">
    <property type="entry name" value="cupin_XRE_C"/>
    <property type="match status" value="1"/>
</dbReference>
<dbReference type="GO" id="GO:0003677">
    <property type="term" value="F:DNA binding"/>
    <property type="evidence" value="ECO:0007669"/>
    <property type="project" value="UniProtKB-KW"/>
</dbReference>
<reference evidence="5" key="1">
    <citation type="submission" date="2015-08" db="EMBL/GenBank/DDBJ databases">
        <title>Complete DNA Sequence of Pseudomonas syringae pv. actinidiae, the Causal Agent of Kiwifruit Canker Disease.</title>
        <authorList>
            <person name="Rikkerink E.H.A."/>
            <person name="Fineran P.C."/>
        </authorList>
    </citation>
    <scope>NUCLEOTIDE SEQUENCE</scope>
    <source>
        <strain evidence="5">DSM 13666</strain>
    </source>
</reference>
<dbReference type="PATRIC" id="fig|136160.3.peg.1317"/>
<dbReference type="Gene3D" id="2.60.120.10">
    <property type="entry name" value="Jelly Rolls"/>
    <property type="match status" value="1"/>
</dbReference>
<dbReference type="GO" id="GO:0005829">
    <property type="term" value="C:cytosol"/>
    <property type="evidence" value="ECO:0007669"/>
    <property type="project" value="TreeGrafter"/>
</dbReference>
<dbReference type="Pfam" id="PF01381">
    <property type="entry name" value="HTH_3"/>
    <property type="match status" value="1"/>
</dbReference>
<accession>A0A4Y7WZ26</accession>
<dbReference type="AlphaFoldDB" id="A0A0M0KHP0"/>
<dbReference type="RefSeq" id="WP_010899056.1">
    <property type="nucleotide sequence ID" value="NZ_CP040441.1"/>
</dbReference>
<name>A0A0M0KHP0_ALKHA</name>
<evidence type="ECO:0000256" key="2">
    <source>
        <dbReference type="ARBA" id="ARBA00023125"/>
    </source>
</evidence>